<dbReference type="Gene3D" id="1.10.600.10">
    <property type="entry name" value="Farnesyl Diphosphate Synthase"/>
    <property type="match status" value="1"/>
</dbReference>
<evidence type="ECO:0000256" key="7">
    <source>
        <dbReference type="ARBA" id="ARBA00032424"/>
    </source>
</evidence>
<dbReference type="PANTHER" id="PTHR12001:SF44">
    <property type="entry name" value="GERANYLGERANYL PYROPHOSPHATE SYNTHASE"/>
    <property type="match status" value="1"/>
</dbReference>
<gene>
    <name evidence="12" type="ORF">MVEN_02594400</name>
</gene>
<dbReference type="GO" id="GO:0046872">
    <property type="term" value="F:metal ion binding"/>
    <property type="evidence" value="ECO:0007669"/>
    <property type="project" value="UniProtKB-KW"/>
</dbReference>
<dbReference type="InterPro" id="IPR008949">
    <property type="entry name" value="Isoprenoid_synthase_dom_sf"/>
</dbReference>
<comment type="caution">
    <text evidence="12">The sequence shown here is derived from an EMBL/GenBank/DDBJ whole genome shotgun (WGS) entry which is preliminary data.</text>
</comment>
<evidence type="ECO:0000256" key="9">
    <source>
        <dbReference type="ARBA" id="ARBA00032873"/>
    </source>
</evidence>
<evidence type="ECO:0000256" key="1">
    <source>
        <dbReference type="ARBA" id="ARBA00001946"/>
    </source>
</evidence>
<comment type="similarity">
    <text evidence="2 11">Belongs to the FPP/GGPP synthase family.</text>
</comment>
<evidence type="ECO:0000256" key="6">
    <source>
        <dbReference type="ARBA" id="ARBA00032380"/>
    </source>
</evidence>
<organism evidence="12 13">
    <name type="scientific">Mycena venus</name>
    <dbReference type="NCBI Taxonomy" id="2733690"/>
    <lineage>
        <taxon>Eukaryota</taxon>
        <taxon>Fungi</taxon>
        <taxon>Dikarya</taxon>
        <taxon>Basidiomycota</taxon>
        <taxon>Agaricomycotina</taxon>
        <taxon>Agaricomycetes</taxon>
        <taxon>Agaricomycetidae</taxon>
        <taxon>Agaricales</taxon>
        <taxon>Marasmiineae</taxon>
        <taxon>Mycenaceae</taxon>
        <taxon>Mycena</taxon>
    </lineage>
</organism>
<dbReference type="SUPFAM" id="SSF48576">
    <property type="entry name" value="Terpenoid synthases"/>
    <property type="match status" value="1"/>
</dbReference>
<dbReference type="Pfam" id="PF00348">
    <property type="entry name" value="polyprenyl_synt"/>
    <property type="match status" value="1"/>
</dbReference>
<evidence type="ECO:0000256" key="10">
    <source>
        <dbReference type="ARBA" id="ARBA00033096"/>
    </source>
</evidence>
<dbReference type="Proteomes" id="UP000620124">
    <property type="component" value="Unassembled WGS sequence"/>
</dbReference>
<keyword evidence="11" id="KW-0808">Transferase</keyword>
<protein>
    <recommendedName>
        <fullName evidence="9">(2E,6E)-farnesyl diphosphate synthase</fullName>
    </recommendedName>
    <alternativeName>
        <fullName evidence="8">Dimethylallyltranstransferase</fullName>
    </alternativeName>
    <alternativeName>
        <fullName evidence="7">Farnesyl diphosphate synthase</fullName>
    </alternativeName>
    <alternativeName>
        <fullName evidence="5">Farnesyltranstransferase</fullName>
    </alternativeName>
    <alternativeName>
        <fullName evidence="10">Geranylgeranyl diphosphate synthase</fullName>
    </alternativeName>
    <alternativeName>
        <fullName evidence="6">Geranyltranstransferase</fullName>
    </alternativeName>
</protein>
<dbReference type="AlphaFoldDB" id="A0A8H6WU33"/>
<evidence type="ECO:0000313" key="13">
    <source>
        <dbReference type="Proteomes" id="UP000620124"/>
    </source>
</evidence>
<dbReference type="InterPro" id="IPR000092">
    <property type="entry name" value="Polyprenyl_synt"/>
</dbReference>
<keyword evidence="3" id="KW-0479">Metal-binding</keyword>
<evidence type="ECO:0000256" key="2">
    <source>
        <dbReference type="ARBA" id="ARBA00006706"/>
    </source>
</evidence>
<reference evidence="12" key="1">
    <citation type="submission" date="2020-05" db="EMBL/GenBank/DDBJ databases">
        <title>Mycena genomes resolve the evolution of fungal bioluminescence.</title>
        <authorList>
            <person name="Tsai I.J."/>
        </authorList>
    </citation>
    <scope>NUCLEOTIDE SEQUENCE</scope>
    <source>
        <strain evidence="12">CCC161011</strain>
    </source>
</reference>
<dbReference type="PROSITE" id="PS00723">
    <property type="entry name" value="POLYPRENYL_SYNTHASE_1"/>
    <property type="match status" value="1"/>
</dbReference>
<evidence type="ECO:0000256" key="8">
    <source>
        <dbReference type="ARBA" id="ARBA00032448"/>
    </source>
</evidence>
<dbReference type="InterPro" id="IPR033749">
    <property type="entry name" value="Polyprenyl_synt_CS"/>
</dbReference>
<keyword evidence="4" id="KW-0460">Magnesium</keyword>
<dbReference type="OrthoDB" id="6921389at2759"/>
<dbReference type="PROSITE" id="PS00444">
    <property type="entry name" value="POLYPRENYL_SYNTHASE_2"/>
    <property type="match status" value="1"/>
</dbReference>
<comment type="cofactor">
    <cofactor evidence="1">
        <name>Mg(2+)</name>
        <dbReference type="ChEBI" id="CHEBI:18420"/>
    </cofactor>
</comment>
<proteinExistence type="inferred from homology"/>
<evidence type="ECO:0000256" key="4">
    <source>
        <dbReference type="ARBA" id="ARBA00022842"/>
    </source>
</evidence>
<dbReference type="GO" id="GO:0004659">
    <property type="term" value="F:prenyltransferase activity"/>
    <property type="evidence" value="ECO:0007669"/>
    <property type="project" value="InterPro"/>
</dbReference>
<keyword evidence="13" id="KW-1185">Reference proteome</keyword>
<evidence type="ECO:0000256" key="11">
    <source>
        <dbReference type="RuleBase" id="RU004466"/>
    </source>
</evidence>
<evidence type="ECO:0000313" key="12">
    <source>
        <dbReference type="EMBL" id="KAF7326754.1"/>
    </source>
</evidence>
<dbReference type="EMBL" id="JACAZI010000040">
    <property type="protein sequence ID" value="KAF7326754.1"/>
    <property type="molecule type" value="Genomic_DNA"/>
</dbReference>
<dbReference type="GO" id="GO:0008299">
    <property type="term" value="P:isoprenoid biosynthetic process"/>
    <property type="evidence" value="ECO:0007669"/>
    <property type="project" value="InterPro"/>
</dbReference>
<accession>A0A8H6WU33</accession>
<dbReference type="SFLD" id="SFLDS00005">
    <property type="entry name" value="Isoprenoid_Synthase_Type_I"/>
    <property type="match status" value="1"/>
</dbReference>
<evidence type="ECO:0000256" key="3">
    <source>
        <dbReference type="ARBA" id="ARBA00022723"/>
    </source>
</evidence>
<name>A0A8H6WU33_9AGAR</name>
<evidence type="ECO:0000256" key="5">
    <source>
        <dbReference type="ARBA" id="ARBA00032052"/>
    </source>
</evidence>
<dbReference type="PANTHER" id="PTHR12001">
    <property type="entry name" value="GERANYLGERANYL PYROPHOSPHATE SYNTHASE"/>
    <property type="match status" value="1"/>
</dbReference>
<sequence length="319" mass="35721">MALTDVLSSALTRSSFQDAGILDPFAYTASRPGKGVRARLFSAFNVWMNVPQAEIEIIEKVVCMLHDASLMLDDIEDNSQLRRGRPAAHTVYGIPRTINAATYVHTMVYQELLHMKSSHSEYSDLVMILTAELDCLHHGQGLDIIWRDSFHCPTEAEYMHMVKNKTGGLLRMGGTPYDGVLNHKQRHVSRDYVTLVDLIGAHYQIRDDYMNLLSPDYSANKGFAEDIEEGKFSFPIIHGVHTNTSNQLILDVLKSRPATLTLKTQIIGYLQHETKSFNYTVAVLDALEVEINNTIRNLGGNAELSEIVKGLHVDGTTFN</sequence>